<evidence type="ECO:0000256" key="1">
    <source>
        <dbReference type="SAM" id="MobiDB-lite"/>
    </source>
</evidence>
<sequence length="172" mass="19840">METMEEFDKECPMLKTFCKQLTEDEFEDQTLTYTEQALIDLFHTMDENPELYERVIRRRKQDELEKSGAGNCLKAKFFLAVEGQLNRCNAVGSKELRERVGHLKEDMKKVYCYAKGKREKAEASRENVHHQKLPVAPPPPPPPPPPSTVYTPLKDHTNFRKVSVSCAKLTLN</sequence>
<dbReference type="PANTHER" id="PTHR36867:SF1">
    <property type="entry name" value="RIKEN CDNA 2610318N02 GENE"/>
    <property type="match status" value="1"/>
</dbReference>
<feature type="compositionally biased region" description="Pro residues" evidence="1">
    <location>
        <begin position="135"/>
        <end position="147"/>
    </location>
</feature>
<organism evidence="2 3">
    <name type="scientific">Erpetoichthys calabaricus</name>
    <name type="common">Rope fish</name>
    <name type="synonym">Calamoichthys calabaricus</name>
    <dbReference type="NCBI Taxonomy" id="27687"/>
    <lineage>
        <taxon>Eukaryota</taxon>
        <taxon>Metazoa</taxon>
        <taxon>Chordata</taxon>
        <taxon>Craniata</taxon>
        <taxon>Vertebrata</taxon>
        <taxon>Euteleostomi</taxon>
        <taxon>Actinopterygii</taxon>
        <taxon>Polypteriformes</taxon>
        <taxon>Polypteridae</taxon>
        <taxon>Erpetoichthys</taxon>
    </lineage>
</organism>
<dbReference type="PANTHER" id="PTHR36867">
    <property type="entry name" value="MCG131172, ISOFORM CRA_A"/>
    <property type="match status" value="1"/>
</dbReference>
<feature type="region of interest" description="Disordered" evidence="1">
    <location>
        <begin position="122"/>
        <end position="153"/>
    </location>
</feature>
<reference evidence="2" key="1">
    <citation type="submission" date="2021-06" db="EMBL/GenBank/DDBJ databases">
        <authorList>
            <consortium name="Wellcome Sanger Institute Data Sharing"/>
        </authorList>
    </citation>
    <scope>NUCLEOTIDE SEQUENCE [LARGE SCALE GENOMIC DNA]</scope>
</reference>
<dbReference type="Proteomes" id="UP000694620">
    <property type="component" value="Chromosome 18"/>
</dbReference>
<dbReference type="Ensembl" id="ENSECRT00000027839.1">
    <property type="protein sequence ID" value="ENSECRP00000027265.1"/>
    <property type="gene ID" value="ENSECRG00000018466.1"/>
</dbReference>
<proteinExistence type="predicted"/>
<evidence type="ECO:0000313" key="2">
    <source>
        <dbReference type="Ensembl" id="ENSECRP00000027265.1"/>
    </source>
</evidence>
<dbReference type="AlphaFoldDB" id="A0A8C4T6U5"/>
<evidence type="ECO:0000313" key="3">
    <source>
        <dbReference type="Proteomes" id="UP000694620"/>
    </source>
</evidence>
<protein>
    <submittedName>
        <fullName evidence="2">Uncharacterized protein</fullName>
    </submittedName>
</protein>
<accession>A0A8C4T6U5</accession>
<reference evidence="2" key="2">
    <citation type="submission" date="2025-08" db="UniProtKB">
        <authorList>
            <consortium name="Ensembl"/>
        </authorList>
    </citation>
    <scope>IDENTIFICATION</scope>
</reference>
<keyword evidence="3" id="KW-1185">Reference proteome</keyword>
<reference evidence="2" key="3">
    <citation type="submission" date="2025-09" db="UniProtKB">
        <authorList>
            <consortium name="Ensembl"/>
        </authorList>
    </citation>
    <scope>IDENTIFICATION</scope>
</reference>
<name>A0A8C4T6U5_ERPCA</name>
<dbReference type="GeneTree" id="ENSGT00980000203042"/>